<dbReference type="InterPro" id="IPR000715">
    <property type="entry name" value="Glycosyl_transferase_4"/>
</dbReference>
<accession>A0A0F9ND58</accession>
<feature type="transmembrane region" description="Helical" evidence="7">
    <location>
        <begin position="177"/>
        <end position="195"/>
    </location>
</feature>
<comment type="caution">
    <text evidence="8">The sequence shown here is derived from an EMBL/GenBank/DDBJ whole genome shotgun (WGS) entry which is preliminary data.</text>
</comment>
<feature type="transmembrane region" description="Helical" evidence="7">
    <location>
        <begin position="201"/>
        <end position="220"/>
    </location>
</feature>
<dbReference type="EMBL" id="LAZR01004297">
    <property type="protein sequence ID" value="KKN09897.1"/>
    <property type="molecule type" value="Genomic_DNA"/>
</dbReference>
<dbReference type="GO" id="GO:0005886">
    <property type="term" value="C:plasma membrane"/>
    <property type="evidence" value="ECO:0007669"/>
    <property type="project" value="UniProtKB-SubCell"/>
</dbReference>
<feature type="transmembrane region" description="Helical" evidence="7">
    <location>
        <begin position="121"/>
        <end position="142"/>
    </location>
</feature>
<dbReference type="PANTHER" id="PTHR22926:SF3">
    <property type="entry name" value="UNDECAPRENYL-PHOSPHATE ALPHA-N-ACETYLGLUCOSAMINYL 1-PHOSPHATE TRANSFERASE"/>
    <property type="match status" value="1"/>
</dbReference>
<keyword evidence="2" id="KW-1003">Cell membrane</keyword>
<organism evidence="8">
    <name type="scientific">marine sediment metagenome</name>
    <dbReference type="NCBI Taxonomy" id="412755"/>
    <lineage>
        <taxon>unclassified sequences</taxon>
        <taxon>metagenomes</taxon>
        <taxon>ecological metagenomes</taxon>
    </lineage>
</organism>
<evidence type="ECO:0000256" key="3">
    <source>
        <dbReference type="ARBA" id="ARBA00022679"/>
    </source>
</evidence>
<evidence type="ECO:0000256" key="4">
    <source>
        <dbReference type="ARBA" id="ARBA00022692"/>
    </source>
</evidence>
<evidence type="ECO:0000313" key="8">
    <source>
        <dbReference type="EMBL" id="KKN09897.1"/>
    </source>
</evidence>
<comment type="subcellular location">
    <subcellularLocation>
        <location evidence="1">Cell membrane</location>
        <topology evidence="1">Multi-pass membrane protein</topology>
    </subcellularLocation>
</comment>
<keyword evidence="5 7" id="KW-1133">Transmembrane helix</keyword>
<dbReference type="GO" id="GO:0071555">
    <property type="term" value="P:cell wall organization"/>
    <property type="evidence" value="ECO:0007669"/>
    <property type="project" value="TreeGrafter"/>
</dbReference>
<keyword evidence="6 7" id="KW-0472">Membrane</keyword>
<reference evidence="8" key="1">
    <citation type="journal article" date="2015" name="Nature">
        <title>Complex archaea that bridge the gap between prokaryotes and eukaryotes.</title>
        <authorList>
            <person name="Spang A."/>
            <person name="Saw J.H."/>
            <person name="Jorgensen S.L."/>
            <person name="Zaremba-Niedzwiedzka K."/>
            <person name="Martijn J."/>
            <person name="Lind A.E."/>
            <person name="van Eijk R."/>
            <person name="Schleper C."/>
            <person name="Guy L."/>
            <person name="Ettema T.J."/>
        </authorList>
    </citation>
    <scope>NUCLEOTIDE SEQUENCE</scope>
</reference>
<name>A0A0F9ND58_9ZZZZ</name>
<evidence type="ECO:0000256" key="6">
    <source>
        <dbReference type="ARBA" id="ARBA00023136"/>
    </source>
</evidence>
<gene>
    <name evidence="8" type="ORF">LCGC14_1042030</name>
</gene>
<feature type="transmembrane region" description="Helical" evidence="7">
    <location>
        <begin position="305"/>
        <end position="327"/>
    </location>
</feature>
<keyword evidence="3" id="KW-0808">Transferase</keyword>
<dbReference type="PROSITE" id="PS01348">
    <property type="entry name" value="MRAY_2"/>
    <property type="match status" value="1"/>
</dbReference>
<dbReference type="PANTHER" id="PTHR22926">
    <property type="entry name" value="PHOSPHO-N-ACETYLMURAMOYL-PENTAPEPTIDE-TRANSFERASE"/>
    <property type="match status" value="1"/>
</dbReference>
<keyword evidence="4 7" id="KW-0812">Transmembrane</keyword>
<sequence>MNIYLIHLLILFAASVLALFFTPRVMNLAKSIGALDYPAERSIHSKAVPRLGGVAIMGAFGVSIVAYIVYKLSIGDLDLTAYWQQNRALAGILLGSFAIFAVGVIDDIYDVKPMFKFGGQLAAALITVSFGVTVDFLGSPLSETVINIPYWLGTFLAIFWIVALTNTINFIDGLDGLASGVAGISSVALYIIAIQTGRLDIALALVAMLGALLGFLKYNFNPAKIFMGDSGSMLLGFFLGAITIQSAAKSAATVALLVPIVIMGIPIFDAAYAIWRRFVNRRPITRADKEHIHHILLHKGLTHRATVLIIYGWTLVLSSVGLSMQFFGGYMRIFILTLLLPVSALLAYYSGLFDWIFGLNNKEEQ</sequence>
<evidence type="ECO:0000256" key="5">
    <source>
        <dbReference type="ARBA" id="ARBA00022989"/>
    </source>
</evidence>
<dbReference type="Pfam" id="PF00953">
    <property type="entry name" value="Glycos_transf_4"/>
    <property type="match status" value="1"/>
</dbReference>
<feature type="transmembrane region" description="Helical" evidence="7">
    <location>
        <begin position="89"/>
        <end position="109"/>
    </location>
</feature>
<dbReference type="AlphaFoldDB" id="A0A0F9ND58"/>
<protein>
    <submittedName>
        <fullName evidence="8">Uncharacterized protein</fullName>
    </submittedName>
</protein>
<feature type="transmembrane region" description="Helical" evidence="7">
    <location>
        <begin position="148"/>
        <end position="165"/>
    </location>
</feature>
<feature type="transmembrane region" description="Helical" evidence="7">
    <location>
        <begin position="333"/>
        <end position="357"/>
    </location>
</feature>
<feature type="transmembrane region" description="Helical" evidence="7">
    <location>
        <begin position="232"/>
        <end position="248"/>
    </location>
</feature>
<dbReference type="CDD" id="cd06853">
    <property type="entry name" value="GT_WecA_like"/>
    <property type="match status" value="1"/>
</dbReference>
<dbReference type="GO" id="GO:0009103">
    <property type="term" value="P:lipopolysaccharide biosynthetic process"/>
    <property type="evidence" value="ECO:0007669"/>
    <property type="project" value="TreeGrafter"/>
</dbReference>
<dbReference type="GO" id="GO:0044038">
    <property type="term" value="P:cell wall macromolecule biosynthetic process"/>
    <property type="evidence" value="ECO:0007669"/>
    <property type="project" value="TreeGrafter"/>
</dbReference>
<dbReference type="GO" id="GO:0016780">
    <property type="term" value="F:phosphotransferase activity, for other substituted phosphate groups"/>
    <property type="evidence" value="ECO:0007669"/>
    <property type="project" value="InterPro"/>
</dbReference>
<dbReference type="InterPro" id="IPR018480">
    <property type="entry name" value="PNAcMuramoyl-5peptid_Trfase_CS"/>
</dbReference>
<evidence type="ECO:0000256" key="2">
    <source>
        <dbReference type="ARBA" id="ARBA00022475"/>
    </source>
</evidence>
<feature type="transmembrane region" description="Helical" evidence="7">
    <location>
        <begin position="254"/>
        <end position="275"/>
    </location>
</feature>
<evidence type="ECO:0000256" key="1">
    <source>
        <dbReference type="ARBA" id="ARBA00004651"/>
    </source>
</evidence>
<feature type="transmembrane region" description="Helical" evidence="7">
    <location>
        <begin position="47"/>
        <end position="69"/>
    </location>
</feature>
<feature type="transmembrane region" description="Helical" evidence="7">
    <location>
        <begin position="6"/>
        <end position="26"/>
    </location>
</feature>
<evidence type="ECO:0000256" key="7">
    <source>
        <dbReference type="SAM" id="Phobius"/>
    </source>
</evidence>
<proteinExistence type="predicted"/>